<reference evidence="1 2" key="1">
    <citation type="submission" date="2024-07" db="EMBL/GenBank/DDBJ databases">
        <authorList>
            <person name="Akdeniz Z."/>
        </authorList>
    </citation>
    <scope>NUCLEOTIDE SEQUENCE [LARGE SCALE GENOMIC DNA]</scope>
</reference>
<dbReference type="Proteomes" id="UP001642409">
    <property type="component" value="Unassembled WGS sequence"/>
</dbReference>
<organism evidence="1 2">
    <name type="scientific">Hexamita inflata</name>
    <dbReference type="NCBI Taxonomy" id="28002"/>
    <lineage>
        <taxon>Eukaryota</taxon>
        <taxon>Metamonada</taxon>
        <taxon>Diplomonadida</taxon>
        <taxon>Hexamitidae</taxon>
        <taxon>Hexamitinae</taxon>
        <taxon>Hexamita</taxon>
    </lineage>
</organism>
<dbReference type="EMBL" id="CAXDID020000051">
    <property type="protein sequence ID" value="CAL6005522.1"/>
    <property type="molecule type" value="Genomic_DNA"/>
</dbReference>
<name>A0ABP1HZ28_9EUKA</name>
<proteinExistence type="predicted"/>
<evidence type="ECO:0000313" key="1">
    <source>
        <dbReference type="EMBL" id="CAL6005522.1"/>
    </source>
</evidence>
<keyword evidence="2" id="KW-1185">Reference proteome</keyword>
<sequence length="621" mass="67784">MNTKEYEFWFECQQQLYTFKLFDLTTVTDTLQHSNFASGFAFDTQVIQNAFLDVQSVSSNFTIFKTQSTFLNIKVQLNDISFGTGALLSPSSTIQINQLSMISKTGTQVTINAGIVFSILQQAATITNITNLMLNINMNPSSVGIINLINLVRGQLIVKGYQILGSYNSTNVITLIACQIQQSKIIIEYLQFNPIIFSCGNLSSYLISYSNSSYIEILHVVIQLGNLSTYNTMSYITTNISQFMLFGGLITISNTSNIKIQDITLNSYEQWNSQTTNNSGQILGQVNNSISNIHMICATEYVSSGANTQFYMFGLIGYFNGQLTIQILSLQSIILPGSFTNTGMIGYVNGTKSTFINVYISFQLAVNTGDYCGSLAGMLMTVQQQIYNISIIESQIEAHILVGLISSQVNNCSVSKTKIVSSQASGNSQNYLQYSGGLFAQTYGYIQIIQCYIQNISISAQSSQQWAISGGLLGDIVDTSTLIQQTQVISSEIYGTGSVTQSVSSGGLVGYQYDGQININNVQVQYTNITAISLNSPHDGTFCGTFAAFVIRQKIYLTNSKITSVQLQIRGISNIHAGIILGVNWASEYTAHGVMTEGFNYINGGVIVNCANVVSQSQSGC</sequence>
<accession>A0ABP1HZ28</accession>
<evidence type="ECO:0000313" key="2">
    <source>
        <dbReference type="Proteomes" id="UP001642409"/>
    </source>
</evidence>
<gene>
    <name evidence="1" type="ORF">HINF_LOCUS19448</name>
</gene>
<protein>
    <submittedName>
        <fullName evidence="1">Hypothetical_protein</fullName>
    </submittedName>
</protein>
<comment type="caution">
    <text evidence="1">The sequence shown here is derived from an EMBL/GenBank/DDBJ whole genome shotgun (WGS) entry which is preliminary data.</text>
</comment>